<proteinExistence type="predicted"/>
<gene>
    <name evidence="4" type="ORF">ACGFYS_04525</name>
</gene>
<feature type="region of interest" description="Disordered" evidence="1">
    <location>
        <begin position="28"/>
        <end position="49"/>
    </location>
</feature>
<protein>
    <submittedName>
        <fullName evidence="4">ABC transporter substrate-binding protein</fullName>
    </submittedName>
</protein>
<dbReference type="PROSITE" id="PS51257">
    <property type="entry name" value="PROKAR_LIPOPROTEIN"/>
    <property type="match status" value="1"/>
</dbReference>
<keyword evidence="5" id="KW-1185">Reference proteome</keyword>
<dbReference type="InterPro" id="IPR030678">
    <property type="entry name" value="Peptide/Ni-bd"/>
</dbReference>
<dbReference type="Gene3D" id="3.40.190.10">
    <property type="entry name" value="Periplasmic binding protein-like II"/>
    <property type="match status" value="1"/>
</dbReference>
<dbReference type="EMBL" id="JBICZW010000002">
    <property type="protein sequence ID" value="MFG3188183.1"/>
    <property type="molecule type" value="Genomic_DNA"/>
</dbReference>
<dbReference type="InterPro" id="IPR000914">
    <property type="entry name" value="SBP_5_dom"/>
</dbReference>
<evidence type="ECO:0000313" key="5">
    <source>
        <dbReference type="Proteomes" id="UP001604282"/>
    </source>
</evidence>
<feature type="chain" id="PRO_5046323655" evidence="2">
    <location>
        <begin position="29"/>
        <end position="543"/>
    </location>
</feature>
<dbReference type="CDD" id="cd00995">
    <property type="entry name" value="PBP2_NikA_DppA_OppA_like"/>
    <property type="match status" value="1"/>
</dbReference>
<evidence type="ECO:0000313" key="4">
    <source>
        <dbReference type="EMBL" id="MFG3188183.1"/>
    </source>
</evidence>
<dbReference type="Gene3D" id="3.90.76.10">
    <property type="entry name" value="Dipeptide-binding Protein, Domain 1"/>
    <property type="match status" value="1"/>
</dbReference>
<evidence type="ECO:0000256" key="2">
    <source>
        <dbReference type="SAM" id="SignalP"/>
    </source>
</evidence>
<evidence type="ECO:0000259" key="3">
    <source>
        <dbReference type="Pfam" id="PF00496"/>
    </source>
</evidence>
<sequence length="543" mass="58688">MSKRTMNPSRSTALAAAAVLTVVASATACGSGEPTKPKNAPGKPGGAYSVALTEPDHLLPGRTTSSYSLQVLQGLFDPPAALDPGNGSVKPLAAVSWSTTDNTVWTIKFRSGTTFHNGEKVTAASFADAWNAAAYGPNAWDANYYFAQIEGYDALNPSEEGAKPSARTLSGLKVLDETTLQVTLKAPFGQFPMLLSFPAFAPLPKAATANPDAADVAPIGNGPYRIDGAWERNQKIRLAKFADYRGPRKPMADRVDFKIYTSRETAFTELQAGNVDVLTTVPAANSAQAKRLFGERFSIRPSGTMDYLGLPVKDPRFADPRLRKALSMAIDRKGITQAIYNGVYKPATSLVGDMIPGHRTDACGPTCAYDPAAAKRLFEAAGGFDGPLELHFSNADPTYEQWMTSIANQLKDNLGIQDVTFRKMAPADLSALLNEGKNKGPFRQNWVIDYPSIQNYLDGLYYPGNRSGWSDEQFDALVAKGNAAQGAEAIAAYQKAEDIALRELPYIPLWNWQDQSAWSDRIDDVVIDPYAAGLHLDRVTVSD</sequence>
<comment type="caution">
    <text evidence="4">The sequence shown here is derived from an EMBL/GenBank/DDBJ whole genome shotgun (WGS) entry which is preliminary data.</text>
</comment>
<accession>A0ABW7BM06</accession>
<dbReference type="Pfam" id="PF00496">
    <property type="entry name" value="SBP_bac_5"/>
    <property type="match status" value="1"/>
</dbReference>
<dbReference type="InterPro" id="IPR039424">
    <property type="entry name" value="SBP_5"/>
</dbReference>
<dbReference type="RefSeq" id="WP_392086591.1">
    <property type="nucleotide sequence ID" value="NZ_JBIBVA010000011.1"/>
</dbReference>
<keyword evidence="2" id="KW-0732">Signal</keyword>
<feature type="signal peptide" evidence="2">
    <location>
        <begin position="1"/>
        <end position="28"/>
    </location>
</feature>
<reference evidence="4 5" key="1">
    <citation type="submission" date="2024-10" db="EMBL/GenBank/DDBJ databases">
        <title>The Natural Products Discovery Center: Release of the First 8490 Sequenced Strains for Exploring Actinobacteria Biosynthetic Diversity.</title>
        <authorList>
            <person name="Kalkreuter E."/>
            <person name="Kautsar S.A."/>
            <person name="Yang D."/>
            <person name="Bader C.D."/>
            <person name="Teijaro C.N."/>
            <person name="Fluegel L."/>
            <person name="Davis C.M."/>
            <person name="Simpson J.R."/>
            <person name="Lauterbach L."/>
            <person name="Steele A.D."/>
            <person name="Gui C."/>
            <person name="Meng S."/>
            <person name="Li G."/>
            <person name="Viehrig K."/>
            <person name="Ye F."/>
            <person name="Su P."/>
            <person name="Kiefer A.F."/>
            <person name="Nichols A."/>
            <person name="Cepeda A.J."/>
            <person name="Yan W."/>
            <person name="Fan B."/>
            <person name="Jiang Y."/>
            <person name="Adhikari A."/>
            <person name="Zheng C.-J."/>
            <person name="Schuster L."/>
            <person name="Cowan T.M."/>
            <person name="Smanski M.J."/>
            <person name="Chevrette M.G."/>
            <person name="De Carvalho L.P.S."/>
            <person name="Shen B."/>
        </authorList>
    </citation>
    <scope>NUCLEOTIDE SEQUENCE [LARGE SCALE GENOMIC DNA]</scope>
    <source>
        <strain evidence="4 5">NPDC048229</strain>
    </source>
</reference>
<dbReference type="Gene3D" id="3.10.105.10">
    <property type="entry name" value="Dipeptide-binding Protein, Domain 3"/>
    <property type="match status" value="1"/>
</dbReference>
<dbReference type="PIRSF" id="PIRSF002741">
    <property type="entry name" value="MppA"/>
    <property type="match status" value="1"/>
</dbReference>
<name>A0ABW7BM06_9ACTN</name>
<dbReference type="PANTHER" id="PTHR30290">
    <property type="entry name" value="PERIPLASMIC BINDING COMPONENT OF ABC TRANSPORTER"/>
    <property type="match status" value="1"/>
</dbReference>
<dbReference type="SUPFAM" id="SSF53850">
    <property type="entry name" value="Periplasmic binding protein-like II"/>
    <property type="match status" value="1"/>
</dbReference>
<evidence type="ECO:0000256" key="1">
    <source>
        <dbReference type="SAM" id="MobiDB-lite"/>
    </source>
</evidence>
<dbReference type="Proteomes" id="UP001604282">
    <property type="component" value="Unassembled WGS sequence"/>
</dbReference>
<organism evidence="4 5">
    <name type="scientific">Streptomyces omiyaensis</name>
    <dbReference type="NCBI Taxonomy" id="68247"/>
    <lineage>
        <taxon>Bacteria</taxon>
        <taxon>Bacillati</taxon>
        <taxon>Actinomycetota</taxon>
        <taxon>Actinomycetes</taxon>
        <taxon>Kitasatosporales</taxon>
        <taxon>Streptomycetaceae</taxon>
        <taxon>Streptomyces</taxon>
    </lineage>
</organism>
<feature type="domain" description="Solute-binding protein family 5" evidence="3">
    <location>
        <begin position="89"/>
        <end position="466"/>
    </location>
</feature>
<dbReference type="PANTHER" id="PTHR30290:SF83">
    <property type="entry name" value="ABC TRANSPORTER SUBSTRATE-BINDING PROTEIN"/>
    <property type="match status" value="1"/>
</dbReference>